<feature type="binding site" description="covalent" evidence="10">
    <location>
        <position position="124"/>
    </location>
    <ligand>
        <name>heme</name>
        <dbReference type="ChEBI" id="CHEBI:30413"/>
    </ligand>
</feature>
<evidence type="ECO:0000256" key="3">
    <source>
        <dbReference type="ARBA" id="ARBA00022692"/>
    </source>
</evidence>
<keyword evidence="9" id="KW-0472">Membrane</keyword>
<dbReference type="EMBL" id="FNET01000019">
    <property type="protein sequence ID" value="SDM29317.1"/>
    <property type="molecule type" value="Genomic_DNA"/>
</dbReference>
<dbReference type="GO" id="GO:0017003">
    <property type="term" value="P:protein-heme linkage"/>
    <property type="evidence" value="ECO:0007669"/>
    <property type="project" value="InterPro"/>
</dbReference>
<dbReference type="Gene3D" id="2.40.50.140">
    <property type="entry name" value="Nucleic acid-binding proteins"/>
    <property type="match status" value="1"/>
</dbReference>
<dbReference type="InterPro" id="IPR036127">
    <property type="entry name" value="CcmE-like_sf"/>
</dbReference>
<name>A0A1G9S219_9PSEU</name>
<gene>
    <name evidence="11" type="ORF">SAMN04488074_11992</name>
</gene>
<evidence type="ECO:0000256" key="4">
    <source>
        <dbReference type="ARBA" id="ARBA00022723"/>
    </source>
</evidence>
<organism evidence="11 12">
    <name type="scientific">Lentzea albidocapillata subsp. violacea</name>
    <dbReference type="NCBI Taxonomy" id="128104"/>
    <lineage>
        <taxon>Bacteria</taxon>
        <taxon>Bacillati</taxon>
        <taxon>Actinomycetota</taxon>
        <taxon>Actinomycetes</taxon>
        <taxon>Pseudonocardiales</taxon>
        <taxon>Pseudonocardiaceae</taxon>
        <taxon>Lentzea</taxon>
    </lineage>
</organism>
<evidence type="ECO:0000256" key="2">
    <source>
        <dbReference type="ARBA" id="ARBA00022617"/>
    </source>
</evidence>
<evidence type="ECO:0000313" key="12">
    <source>
        <dbReference type="Proteomes" id="UP000199682"/>
    </source>
</evidence>
<keyword evidence="3" id="KW-0812">Transmembrane</keyword>
<evidence type="ECO:0000313" key="11">
    <source>
        <dbReference type="EMBL" id="SDM29317.1"/>
    </source>
</evidence>
<keyword evidence="5" id="KW-0201">Cytochrome c-type biogenesis</keyword>
<dbReference type="PANTHER" id="PTHR34128">
    <property type="entry name" value="CYTOCHROME C-TYPE BIOGENESIS PROTEIN CCME HOMOLOG, MITOCHONDRIAL"/>
    <property type="match status" value="1"/>
</dbReference>
<dbReference type="RefSeq" id="WP_090011917.1">
    <property type="nucleotide sequence ID" value="NZ_FNET01000019.1"/>
</dbReference>
<comment type="subcellular location">
    <subcellularLocation>
        <location evidence="1">Membrane</location>
    </subcellularLocation>
</comment>
<keyword evidence="2 10" id="KW-0349">Heme</keyword>
<dbReference type="Pfam" id="PF03100">
    <property type="entry name" value="CcmE"/>
    <property type="match status" value="1"/>
</dbReference>
<keyword evidence="8 10" id="KW-0408">Iron</keyword>
<evidence type="ECO:0000256" key="10">
    <source>
        <dbReference type="PIRSR" id="PIRSR604329-50"/>
    </source>
</evidence>
<accession>A0A1G9S219</accession>
<evidence type="ECO:0000256" key="9">
    <source>
        <dbReference type="ARBA" id="ARBA00023136"/>
    </source>
</evidence>
<dbReference type="InterPro" id="IPR004329">
    <property type="entry name" value="CcmE"/>
</dbReference>
<evidence type="ECO:0000256" key="5">
    <source>
        <dbReference type="ARBA" id="ARBA00022748"/>
    </source>
</evidence>
<dbReference type="GO" id="GO:0046872">
    <property type="term" value="F:metal ion binding"/>
    <property type="evidence" value="ECO:0007669"/>
    <property type="project" value="UniProtKB-KW"/>
</dbReference>
<reference evidence="12" key="1">
    <citation type="submission" date="2016-10" db="EMBL/GenBank/DDBJ databases">
        <authorList>
            <person name="Varghese N."/>
            <person name="Submissions S."/>
        </authorList>
    </citation>
    <scope>NUCLEOTIDE SEQUENCE [LARGE SCALE GENOMIC DNA]</scope>
    <source>
        <strain evidence="12">DSM 44796</strain>
    </source>
</reference>
<proteinExistence type="predicted"/>
<dbReference type="GO" id="GO:0020037">
    <property type="term" value="F:heme binding"/>
    <property type="evidence" value="ECO:0007669"/>
    <property type="project" value="InterPro"/>
</dbReference>
<sequence length="138" mass="14762">MKRYRLLVVSVAGVVLVLVGLLVFGNLNRNLVYYLTPEEAVGRRADFPDGRRFQLGGLVRDGSVDRSSGGLRFVVSSGLDATSSSVTVEHTGAPAQLFQVGIGVVVEGSWQGGRFVSDTMIVKHDENYRPPATEGAAP</sequence>
<dbReference type="GO" id="GO:0005886">
    <property type="term" value="C:plasma membrane"/>
    <property type="evidence" value="ECO:0007669"/>
    <property type="project" value="InterPro"/>
</dbReference>
<evidence type="ECO:0000256" key="7">
    <source>
        <dbReference type="ARBA" id="ARBA00022989"/>
    </source>
</evidence>
<evidence type="ECO:0000256" key="1">
    <source>
        <dbReference type="ARBA" id="ARBA00004370"/>
    </source>
</evidence>
<keyword evidence="4 10" id="KW-0479">Metal-binding</keyword>
<dbReference type="SUPFAM" id="SSF82093">
    <property type="entry name" value="Heme chaperone CcmE"/>
    <property type="match status" value="1"/>
</dbReference>
<dbReference type="Proteomes" id="UP000199682">
    <property type="component" value="Unassembled WGS sequence"/>
</dbReference>
<dbReference type="InterPro" id="IPR012340">
    <property type="entry name" value="NA-bd_OB-fold"/>
</dbReference>
<dbReference type="AlphaFoldDB" id="A0A1G9S219"/>
<dbReference type="PANTHER" id="PTHR34128:SF2">
    <property type="entry name" value="CYTOCHROME C-TYPE BIOGENESIS PROTEIN CCME HOMOLOG, MITOCHONDRIAL"/>
    <property type="match status" value="1"/>
</dbReference>
<evidence type="ECO:0000256" key="8">
    <source>
        <dbReference type="ARBA" id="ARBA00023004"/>
    </source>
</evidence>
<feature type="binding site" description="axial binding residue" evidence="10">
    <location>
        <position position="128"/>
    </location>
    <ligand>
        <name>heme</name>
        <dbReference type="ChEBI" id="CHEBI:30413"/>
    </ligand>
    <ligandPart>
        <name>Fe</name>
        <dbReference type="ChEBI" id="CHEBI:18248"/>
    </ligandPart>
</feature>
<dbReference type="GO" id="GO:0017004">
    <property type="term" value="P:cytochrome complex assembly"/>
    <property type="evidence" value="ECO:0007669"/>
    <property type="project" value="UniProtKB-KW"/>
</dbReference>
<keyword evidence="7" id="KW-1133">Transmembrane helix</keyword>
<keyword evidence="6" id="KW-0735">Signal-anchor</keyword>
<evidence type="ECO:0000256" key="6">
    <source>
        <dbReference type="ARBA" id="ARBA00022968"/>
    </source>
</evidence>
<protein>
    <submittedName>
        <fullName evidence="11">Cytochrome c-type biogenesis protein CcmE</fullName>
    </submittedName>
</protein>